<evidence type="ECO:0000256" key="1">
    <source>
        <dbReference type="SAM" id="MobiDB-lite"/>
    </source>
</evidence>
<feature type="compositionally biased region" description="Basic and acidic residues" evidence="1">
    <location>
        <begin position="65"/>
        <end position="92"/>
    </location>
</feature>
<evidence type="ECO:0000313" key="2">
    <source>
        <dbReference type="EMBL" id="KAL3403076.1"/>
    </source>
</evidence>
<feature type="region of interest" description="Disordered" evidence="1">
    <location>
        <begin position="63"/>
        <end position="92"/>
    </location>
</feature>
<sequence length="92" mass="10340">MVSCISNSPKVSLGYLRRVGPRNLCSKDLHIRQPAHTRIKQHSNCSVIVEGTSVADVFIFLNSPKTRDGTRMHGHDNNPHTRSDEQQQQHPA</sequence>
<keyword evidence="3" id="KW-1185">Reference proteome</keyword>
<name>A0ABD2XEI7_9HYME</name>
<gene>
    <name evidence="2" type="ORF">TKK_004209</name>
</gene>
<dbReference type="EMBL" id="JBJJXI010000032">
    <property type="protein sequence ID" value="KAL3403076.1"/>
    <property type="molecule type" value="Genomic_DNA"/>
</dbReference>
<proteinExistence type="predicted"/>
<evidence type="ECO:0000313" key="3">
    <source>
        <dbReference type="Proteomes" id="UP001627154"/>
    </source>
</evidence>
<dbReference type="Proteomes" id="UP001627154">
    <property type="component" value="Unassembled WGS sequence"/>
</dbReference>
<reference evidence="2 3" key="1">
    <citation type="journal article" date="2024" name="bioRxiv">
        <title>A reference genome for Trichogramma kaykai: A tiny desert-dwelling parasitoid wasp with competing sex-ratio distorters.</title>
        <authorList>
            <person name="Culotta J."/>
            <person name="Lindsey A.R."/>
        </authorList>
    </citation>
    <scope>NUCLEOTIDE SEQUENCE [LARGE SCALE GENOMIC DNA]</scope>
    <source>
        <strain evidence="2 3">KSX58</strain>
    </source>
</reference>
<accession>A0ABD2XEI7</accession>
<dbReference type="AlphaFoldDB" id="A0ABD2XEI7"/>
<organism evidence="2 3">
    <name type="scientific">Trichogramma kaykai</name>
    <dbReference type="NCBI Taxonomy" id="54128"/>
    <lineage>
        <taxon>Eukaryota</taxon>
        <taxon>Metazoa</taxon>
        <taxon>Ecdysozoa</taxon>
        <taxon>Arthropoda</taxon>
        <taxon>Hexapoda</taxon>
        <taxon>Insecta</taxon>
        <taxon>Pterygota</taxon>
        <taxon>Neoptera</taxon>
        <taxon>Endopterygota</taxon>
        <taxon>Hymenoptera</taxon>
        <taxon>Apocrita</taxon>
        <taxon>Proctotrupomorpha</taxon>
        <taxon>Chalcidoidea</taxon>
        <taxon>Trichogrammatidae</taxon>
        <taxon>Trichogramma</taxon>
    </lineage>
</organism>
<comment type="caution">
    <text evidence="2">The sequence shown here is derived from an EMBL/GenBank/DDBJ whole genome shotgun (WGS) entry which is preliminary data.</text>
</comment>
<protein>
    <submittedName>
        <fullName evidence="2">Uncharacterized protein</fullName>
    </submittedName>
</protein>